<reference evidence="2 3" key="1">
    <citation type="journal article" date="2012" name="Environ. Microbiol.">
        <title>Complete genome of Candidatus Chloracidobacterium thermophilum, a chlorophyll-based photoheterotroph belonging to the phylum Acidobacteria.</title>
        <authorList>
            <person name="Garcia Costas A.M."/>
            <person name="Liu Z."/>
            <person name="Tomsho L.P."/>
            <person name="Schuster S.C."/>
            <person name="Ward D.M."/>
            <person name="Bryant D.A."/>
        </authorList>
    </citation>
    <scope>NUCLEOTIDE SEQUENCE [LARGE SCALE GENOMIC DNA]</scope>
    <source>
        <strain evidence="2 3">B</strain>
    </source>
</reference>
<dbReference type="EMBL" id="CP002514">
    <property type="protein sequence ID" value="AEP10969.1"/>
    <property type="molecule type" value="Genomic_DNA"/>
</dbReference>
<dbReference type="AlphaFoldDB" id="G2LGK9"/>
<feature type="domain" description="Phospholipid/glycerol acyltransferase" evidence="1">
    <location>
        <begin position="45"/>
        <end position="162"/>
    </location>
</feature>
<dbReference type="STRING" id="981222.Cabther_A0196"/>
<dbReference type="CDD" id="cd06551">
    <property type="entry name" value="LPLAT"/>
    <property type="match status" value="1"/>
</dbReference>
<name>G2LGK9_CHLTF</name>
<dbReference type="SMART" id="SM00563">
    <property type="entry name" value="PlsC"/>
    <property type="match status" value="1"/>
</dbReference>
<proteinExistence type="predicted"/>
<protein>
    <submittedName>
        <fullName evidence="2">1-acyl-sn-glycerol-3-phosphate acyltransferase</fullName>
    </submittedName>
</protein>
<dbReference type="HOGENOM" id="CLU_097817_0_0_0"/>
<keyword evidence="3" id="KW-1185">Reference proteome</keyword>
<gene>
    <name evidence="2" type="ordered locus">Cabther_A0196</name>
</gene>
<evidence type="ECO:0000259" key="1">
    <source>
        <dbReference type="SMART" id="SM00563"/>
    </source>
</evidence>
<evidence type="ECO:0000313" key="3">
    <source>
        <dbReference type="Proteomes" id="UP000006791"/>
    </source>
</evidence>
<dbReference type="InterPro" id="IPR002123">
    <property type="entry name" value="Plipid/glycerol_acylTrfase"/>
</dbReference>
<keyword evidence="2" id="KW-0012">Acyltransferase</keyword>
<organism evidence="2 3">
    <name type="scientific">Chloracidobacterium thermophilum (strain B)</name>
    <dbReference type="NCBI Taxonomy" id="981222"/>
    <lineage>
        <taxon>Bacteria</taxon>
        <taxon>Pseudomonadati</taxon>
        <taxon>Acidobacteriota</taxon>
        <taxon>Terriglobia</taxon>
        <taxon>Terriglobales</taxon>
        <taxon>Acidobacteriaceae</taxon>
        <taxon>Chloracidobacterium</taxon>
    </lineage>
</organism>
<dbReference type="Proteomes" id="UP000006791">
    <property type="component" value="Chromosome 1"/>
</dbReference>
<evidence type="ECO:0000313" key="2">
    <source>
        <dbReference type="EMBL" id="AEP10969.1"/>
    </source>
</evidence>
<keyword evidence="2" id="KW-0808">Transferase</keyword>
<sequence>MLPAQPSPLFQRVVHAYNQHLLRRAFHAVWWRGVDVFTAEPRRPLLIYANHPGWWDPLLAFFVVRRTGRDGYMMGEETTLRTFRFFRWMGGFSVNRADARDVARSIRYASERLAAPSTALWIFPQGEIVPPDKRPLTFLPGTAHILRRTTACIAVPTAIRYEFHDQPRPEVFLDFGPGELIRGAEVHDITALTCHLQARLTERMDALRDAVWERRPEGFSLALRGQPSISDRYAAVVARLTGKRTG</sequence>
<dbReference type="SUPFAM" id="SSF69593">
    <property type="entry name" value="Glycerol-3-phosphate (1)-acyltransferase"/>
    <property type="match status" value="1"/>
</dbReference>
<accession>G2LGK9</accession>
<dbReference type="RefSeq" id="WP_014098707.1">
    <property type="nucleotide sequence ID" value="NC_016024.1"/>
</dbReference>
<dbReference type="KEGG" id="ctm:Cabther_A0196"/>
<dbReference type="GO" id="GO:0016746">
    <property type="term" value="F:acyltransferase activity"/>
    <property type="evidence" value="ECO:0007669"/>
    <property type="project" value="UniProtKB-KW"/>
</dbReference>
<dbReference type="Pfam" id="PF01553">
    <property type="entry name" value="Acyltransferase"/>
    <property type="match status" value="1"/>
</dbReference>